<evidence type="ECO:0000256" key="1">
    <source>
        <dbReference type="SAM" id="MobiDB-lite"/>
    </source>
</evidence>
<gene>
    <name evidence="2" type="ORF">FA13DRAFT_1720691</name>
</gene>
<feature type="compositionally biased region" description="Low complexity" evidence="1">
    <location>
        <begin position="332"/>
        <end position="390"/>
    </location>
</feature>
<evidence type="ECO:0000313" key="3">
    <source>
        <dbReference type="Proteomes" id="UP000298030"/>
    </source>
</evidence>
<organism evidence="2 3">
    <name type="scientific">Coprinellus micaceus</name>
    <name type="common">Glistening ink-cap mushroom</name>
    <name type="synonym">Coprinus micaceus</name>
    <dbReference type="NCBI Taxonomy" id="71717"/>
    <lineage>
        <taxon>Eukaryota</taxon>
        <taxon>Fungi</taxon>
        <taxon>Dikarya</taxon>
        <taxon>Basidiomycota</taxon>
        <taxon>Agaricomycotina</taxon>
        <taxon>Agaricomycetes</taxon>
        <taxon>Agaricomycetidae</taxon>
        <taxon>Agaricales</taxon>
        <taxon>Agaricineae</taxon>
        <taxon>Psathyrellaceae</taxon>
        <taxon>Coprinellus</taxon>
    </lineage>
</organism>
<evidence type="ECO:0000313" key="2">
    <source>
        <dbReference type="EMBL" id="TEB17135.1"/>
    </source>
</evidence>
<keyword evidence="3" id="KW-1185">Reference proteome</keyword>
<feature type="compositionally biased region" description="Acidic residues" evidence="1">
    <location>
        <begin position="53"/>
        <end position="65"/>
    </location>
</feature>
<feature type="compositionally biased region" description="Polar residues" evidence="1">
    <location>
        <begin position="116"/>
        <end position="136"/>
    </location>
</feature>
<dbReference type="EMBL" id="QPFP01000311">
    <property type="protein sequence ID" value="TEB17135.1"/>
    <property type="molecule type" value="Genomic_DNA"/>
</dbReference>
<feature type="compositionally biased region" description="Basic residues" evidence="1">
    <location>
        <begin position="421"/>
        <end position="431"/>
    </location>
</feature>
<accession>A0A4Y7S6U0</accession>
<feature type="region of interest" description="Disordered" evidence="1">
    <location>
        <begin position="24"/>
        <end position="315"/>
    </location>
</feature>
<protein>
    <submittedName>
        <fullName evidence="2">Uncharacterized protein</fullName>
    </submittedName>
</protein>
<name>A0A4Y7S6U0_COPMI</name>
<feature type="region of interest" description="Disordered" evidence="1">
    <location>
        <begin position="332"/>
        <end position="455"/>
    </location>
</feature>
<sequence>MSSRGRLGYAFFPDILSFSRSVDSTLTHDGEKDLKGPQDFSGSAPSSARMDDIGEDEGEEEDEEDGPPRSKRRVEKPKDAQGGGDYHPTHRNLSQGSAHPSSSSLPVSSDRLSHTAPISTSTSTLSKRPSRSSASDPSLKPHSRSPSDDSSLPTPASGYPYGSQGGGGYRRQHSFGSGGGGHGGGGGGYPPFYGGGGTPNPSSNFPLPPDFRGPGRGFGYGGGGGMMRQGSGQGGGPGDDLFSFMHPPGSSNEGRGSGGGGGGGGGFGLDWPVHGPGANLGGGGGGLGGPGGVGGGGGSGGSGGGGTSSSQSVEVRESVLDDLAAVFGLPPASSSVHPSSSVHSSSAVGPGSAPPLGNVSSSTTSVSGHHSTTSASTSAYSNPSTSPSTTFANLSTNSPTASSPTRLVPPLRPRRTPTLLRPRRRRRRLRTAHPDRPPMGRLRRPLRPRSTVLAPPRRMDTDIRLDPRLRMARPGLPSHHPGQGGGGAGAPGGGGDWFDFLTPNSGPNANGNGGVRESVSWERGGGVDAFALGRNGGGMGGGRSGSMSSVGSMNGASLGREGMNGGGGASIWGLGVASPKASFVSDVCLAITRGMRARSRCVNVGRFTPNRSTASLSPLPSVRSLEISGLFGLPFPRLGSLHIGSPRVGGPWLGQLWSHVPQFGTPIIGRVPLTVGQILLVDSPGLVSGIDTSIDLSFALRKSLHLPPVGSSALSELIFGLAILAQEPCTTGLDFPSSTSLATVREASLRSMTSRRFSPCAQPRLPSLPVTCEGDESACGTAAQSSGQLNECKIVCAPRTRNASSRRALNEGSKVQGGRRFRGSENNPATLSACIDNSGPINSGISQSETPITVVVLELHFKRLDDQFFNCIAAPIFLQPVDPHAVAQGHEECTDGWAFAVLNAHRSPKLTHTPFPEFLEVQNDQTVDLGMFLWLRHMCRYRFVPISGMTPETRDKGNVRQYMYRVCRSGSWRKGREREW</sequence>
<feature type="compositionally biased region" description="Gly residues" evidence="1">
    <location>
        <begin position="214"/>
        <end position="238"/>
    </location>
</feature>
<feature type="compositionally biased region" description="Gly residues" evidence="1">
    <location>
        <begin position="482"/>
        <end position="496"/>
    </location>
</feature>
<dbReference type="Proteomes" id="UP000298030">
    <property type="component" value="Unassembled WGS sequence"/>
</dbReference>
<feature type="compositionally biased region" description="Basic and acidic residues" evidence="1">
    <location>
        <begin position="26"/>
        <end position="36"/>
    </location>
</feature>
<dbReference type="AlphaFoldDB" id="A0A4Y7S6U0"/>
<feature type="compositionally biased region" description="Gly residues" evidence="1">
    <location>
        <begin position="176"/>
        <end position="198"/>
    </location>
</feature>
<feature type="compositionally biased region" description="Gly residues" evidence="1">
    <location>
        <begin position="278"/>
        <end position="307"/>
    </location>
</feature>
<feature type="compositionally biased region" description="Low complexity" evidence="1">
    <location>
        <begin position="93"/>
        <end position="110"/>
    </location>
</feature>
<feature type="compositionally biased region" description="Polar residues" evidence="1">
    <location>
        <begin position="391"/>
        <end position="403"/>
    </location>
</feature>
<feature type="compositionally biased region" description="Gly residues" evidence="1">
    <location>
        <begin position="255"/>
        <end position="268"/>
    </location>
</feature>
<comment type="caution">
    <text evidence="2">The sequence shown here is derived from an EMBL/GenBank/DDBJ whole genome shotgun (WGS) entry which is preliminary data.</text>
</comment>
<proteinExistence type="predicted"/>
<dbReference type="STRING" id="71717.A0A4Y7S6U0"/>
<feature type="region of interest" description="Disordered" evidence="1">
    <location>
        <begin position="471"/>
        <end position="517"/>
    </location>
</feature>
<reference evidence="2 3" key="1">
    <citation type="journal article" date="2019" name="Nat. Ecol. Evol.">
        <title>Megaphylogeny resolves global patterns of mushroom evolution.</title>
        <authorList>
            <person name="Varga T."/>
            <person name="Krizsan K."/>
            <person name="Foldi C."/>
            <person name="Dima B."/>
            <person name="Sanchez-Garcia M."/>
            <person name="Sanchez-Ramirez S."/>
            <person name="Szollosi G.J."/>
            <person name="Szarkandi J.G."/>
            <person name="Papp V."/>
            <person name="Albert L."/>
            <person name="Andreopoulos W."/>
            <person name="Angelini C."/>
            <person name="Antonin V."/>
            <person name="Barry K.W."/>
            <person name="Bougher N.L."/>
            <person name="Buchanan P."/>
            <person name="Buyck B."/>
            <person name="Bense V."/>
            <person name="Catcheside P."/>
            <person name="Chovatia M."/>
            <person name="Cooper J."/>
            <person name="Damon W."/>
            <person name="Desjardin D."/>
            <person name="Finy P."/>
            <person name="Geml J."/>
            <person name="Haridas S."/>
            <person name="Hughes K."/>
            <person name="Justo A."/>
            <person name="Karasinski D."/>
            <person name="Kautmanova I."/>
            <person name="Kiss B."/>
            <person name="Kocsube S."/>
            <person name="Kotiranta H."/>
            <person name="LaButti K.M."/>
            <person name="Lechner B.E."/>
            <person name="Liimatainen K."/>
            <person name="Lipzen A."/>
            <person name="Lukacs Z."/>
            <person name="Mihaltcheva S."/>
            <person name="Morgado L.N."/>
            <person name="Niskanen T."/>
            <person name="Noordeloos M.E."/>
            <person name="Ohm R.A."/>
            <person name="Ortiz-Santana B."/>
            <person name="Ovrebo C."/>
            <person name="Racz N."/>
            <person name="Riley R."/>
            <person name="Savchenko A."/>
            <person name="Shiryaev A."/>
            <person name="Soop K."/>
            <person name="Spirin V."/>
            <person name="Szebenyi C."/>
            <person name="Tomsovsky M."/>
            <person name="Tulloss R.E."/>
            <person name="Uehling J."/>
            <person name="Grigoriev I.V."/>
            <person name="Vagvolgyi C."/>
            <person name="Papp T."/>
            <person name="Martin F.M."/>
            <person name="Miettinen O."/>
            <person name="Hibbett D.S."/>
            <person name="Nagy L.G."/>
        </authorList>
    </citation>
    <scope>NUCLEOTIDE SEQUENCE [LARGE SCALE GENOMIC DNA]</scope>
    <source>
        <strain evidence="2 3">FP101781</strain>
    </source>
</reference>